<dbReference type="RefSeq" id="WP_179828597.1">
    <property type="nucleotide sequence ID" value="NZ_JACCCO010000003.1"/>
</dbReference>
<dbReference type="CDD" id="cd06164">
    <property type="entry name" value="S2P-M50_SpoIVFB_CBS"/>
    <property type="match status" value="1"/>
</dbReference>
<keyword evidence="19" id="KW-1185">Reference proteome</keyword>
<comment type="cofactor">
    <cofactor evidence="14 16">
        <name>Zn(2+)</name>
        <dbReference type="ChEBI" id="CHEBI:29105"/>
    </cofactor>
    <text evidence="14 16">Binds 1 zinc ion per subunit.</text>
</comment>
<dbReference type="GO" id="GO:0046872">
    <property type="term" value="F:metal ion binding"/>
    <property type="evidence" value="ECO:0007669"/>
    <property type="project" value="UniProtKB-UniRule"/>
</dbReference>
<evidence type="ECO:0000256" key="15">
    <source>
        <dbReference type="PIRSR" id="PIRSR006404-1"/>
    </source>
</evidence>
<evidence type="ECO:0000256" key="2">
    <source>
        <dbReference type="ARBA" id="ARBA00007931"/>
    </source>
</evidence>
<dbReference type="PANTHER" id="PTHR39188">
    <property type="entry name" value="MEMBRANE-ASSOCIATED ZINC METALLOPROTEASE M50B"/>
    <property type="match status" value="1"/>
</dbReference>
<proteinExistence type="inferred from homology"/>
<gene>
    <name evidence="18" type="ORF">HDA43_006697</name>
</gene>
<evidence type="ECO:0000256" key="5">
    <source>
        <dbReference type="ARBA" id="ARBA00022692"/>
    </source>
</evidence>
<dbReference type="AlphaFoldDB" id="A0A852V8R0"/>
<keyword evidence="3" id="KW-1003">Cell membrane</keyword>
<evidence type="ECO:0000259" key="17">
    <source>
        <dbReference type="Pfam" id="PF02163"/>
    </source>
</evidence>
<evidence type="ECO:0000256" key="16">
    <source>
        <dbReference type="PIRSR" id="PIRSR006404-2"/>
    </source>
</evidence>
<feature type="binding site" evidence="16">
    <location>
        <position position="163"/>
    </location>
    <ligand>
        <name>Zn(2+)</name>
        <dbReference type="ChEBI" id="CHEBI:29105"/>
        <note>catalytic</note>
    </ligand>
</feature>
<keyword evidence="4 14" id="KW-0645">Protease</keyword>
<evidence type="ECO:0000256" key="6">
    <source>
        <dbReference type="ARBA" id="ARBA00022723"/>
    </source>
</evidence>
<evidence type="ECO:0000256" key="4">
    <source>
        <dbReference type="ARBA" id="ARBA00022670"/>
    </source>
</evidence>
<evidence type="ECO:0000256" key="11">
    <source>
        <dbReference type="ARBA" id="ARBA00023049"/>
    </source>
</evidence>
<evidence type="ECO:0000256" key="3">
    <source>
        <dbReference type="ARBA" id="ARBA00022475"/>
    </source>
</evidence>
<keyword evidence="5 14" id="KW-0812">Transmembrane</keyword>
<dbReference type="InterPro" id="IPR046342">
    <property type="entry name" value="CBS_dom_sf"/>
</dbReference>
<dbReference type="InterPro" id="IPR008915">
    <property type="entry name" value="Peptidase_M50"/>
</dbReference>
<keyword evidence="6 14" id="KW-0479">Metal-binding</keyword>
<evidence type="ECO:0000256" key="14">
    <source>
        <dbReference type="PIRNR" id="PIRNR006404"/>
    </source>
</evidence>
<organism evidence="18 19">
    <name type="scientific">Streptosporangium sandarakinum</name>
    <dbReference type="NCBI Taxonomy" id="1260955"/>
    <lineage>
        <taxon>Bacteria</taxon>
        <taxon>Bacillati</taxon>
        <taxon>Actinomycetota</taxon>
        <taxon>Actinomycetes</taxon>
        <taxon>Streptosporangiales</taxon>
        <taxon>Streptosporangiaceae</taxon>
        <taxon>Streptosporangium</taxon>
    </lineage>
</organism>
<evidence type="ECO:0000256" key="12">
    <source>
        <dbReference type="ARBA" id="ARBA00023122"/>
    </source>
</evidence>
<feature type="active site" evidence="15">
    <location>
        <position position="68"/>
    </location>
</feature>
<dbReference type="GO" id="GO:0005886">
    <property type="term" value="C:plasma membrane"/>
    <property type="evidence" value="ECO:0007669"/>
    <property type="project" value="UniProtKB-SubCell"/>
</dbReference>
<feature type="binding site" evidence="16">
    <location>
        <position position="67"/>
    </location>
    <ligand>
        <name>Zn(2+)</name>
        <dbReference type="ChEBI" id="CHEBI:29105"/>
        <note>catalytic</note>
    </ligand>
</feature>
<keyword evidence="13 14" id="KW-0472">Membrane</keyword>
<evidence type="ECO:0000256" key="8">
    <source>
        <dbReference type="ARBA" id="ARBA00022801"/>
    </source>
</evidence>
<evidence type="ECO:0000256" key="9">
    <source>
        <dbReference type="ARBA" id="ARBA00022833"/>
    </source>
</evidence>
<feature type="transmembrane region" description="Helical" evidence="14">
    <location>
        <begin position="21"/>
        <end position="41"/>
    </location>
</feature>
<feature type="transmembrane region" description="Helical" evidence="14">
    <location>
        <begin position="137"/>
        <end position="157"/>
    </location>
</feature>
<evidence type="ECO:0000313" key="18">
    <source>
        <dbReference type="EMBL" id="NYF44470.1"/>
    </source>
</evidence>
<dbReference type="Proteomes" id="UP000576393">
    <property type="component" value="Unassembled WGS sequence"/>
</dbReference>
<evidence type="ECO:0000256" key="1">
    <source>
        <dbReference type="ARBA" id="ARBA00004651"/>
    </source>
</evidence>
<keyword evidence="7" id="KW-0677">Repeat</keyword>
<keyword evidence="11 14" id="KW-0482">Metalloprotease</keyword>
<keyword evidence="8 14" id="KW-0378">Hydrolase</keyword>
<comment type="similarity">
    <text evidence="2 14">Belongs to the peptidase M50B family.</text>
</comment>
<feature type="transmembrane region" description="Helical" evidence="14">
    <location>
        <begin position="111"/>
        <end position="131"/>
    </location>
</feature>
<comment type="caution">
    <text evidence="18">The sequence shown here is derived from an EMBL/GenBank/DDBJ whole genome shotgun (WGS) entry which is preliminary data.</text>
</comment>
<keyword evidence="9 14" id="KW-0862">Zinc</keyword>
<dbReference type="Gene3D" id="3.10.580.10">
    <property type="entry name" value="CBS-domain"/>
    <property type="match status" value="1"/>
</dbReference>
<dbReference type="PIRSF" id="PIRSF006404">
    <property type="entry name" value="UCP006404_Pept_M50_CBS"/>
    <property type="match status" value="1"/>
</dbReference>
<evidence type="ECO:0000256" key="7">
    <source>
        <dbReference type="ARBA" id="ARBA00022737"/>
    </source>
</evidence>
<evidence type="ECO:0000256" key="13">
    <source>
        <dbReference type="ARBA" id="ARBA00023136"/>
    </source>
</evidence>
<feature type="transmembrane region" description="Helical" evidence="14">
    <location>
        <begin position="47"/>
        <end position="67"/>
    </location>
</feature>
<dbReference type="Pfam" id="PF02163">
    <property type="entry name" value="Peptidase_M50"/>
    <property type="match status" value="2"/>
</dbReference>
<sequence>MNPTLRLGRVAGVPVGAHWSALLIVALIAVILGTAVLPVSAPGLAPQLYWVAAAVTSPVFFASLLAHELAHALVARRAGVSVKSITLWLLGGVTEFDGEVGSPRAELRISLAGPATSALVAGVALAVAAAARGVPVVWSALVWLATVNGVLAVFNMLPGAPLDGGRVLHAVLWWRCGDRERADRVAARAGQSLGMALIAAGVVQTLVWSPMGGLWTALVGWFLSGSARSEGLARSAQSGLEGLSVREVMTSGVDQAPAWLEVGAFAETVALRSAQSVFPVVDFSGAPVGTVSLAALCAVPAERRGEVRVSQIMRPLPAGRVLQAQDPAVGVLSGGGGEVAAVVCEGGRVVGMVTAADVARIMLQASLRATAGAQRHDA</sequence>
<dbReference type="GO" id="GO:0008237">
    <property type="term" value="F:metallopeptidase activity"/>
    <property type="evidence" value="ECO:0007669"/>
    <property type="project" value="UniProtKB-UniRule"/>
</dbReference>
<dbReference type="EMBL" id="JACCCO010000003">
    <property type="protein sequence ID" value="NYF44470.1"/>
    <property type="molecule type" value="Genomic_DNA"/>
</dbReference>
<dbReference type="SUPFAM" id="SSF54631">
    <property type="entry name" value="CBS-domain pair"/>
    <property type="match status" value="1"/>
</dbReference>
<keyword evidence="10 14" id="KW-1133">Transmembrane helix</keyword>
<name>A0A852V8R0_9ACTN</name>
<keyword evidence="12" id="KW-0129">CBS domain</keyword>
<feature type="binding site" evidence="16">
    <location>
        <position position="71"/>
    </location>
    <ligand>
        <name>Zn(2+)</name>
        <dbReference type="ChEBI" id="CHEBI:29105"/>
        <note>catalytic</note>
    </ligand>
</feature>
<dbReference type="InterPro" id="IPR016483">
    <property type="entry name" value="UCP006404_Pept_M50_CBS"/>
</dbReference>
<dbReference type="GO" id="GO:0006508">
    <property type="term" value="P:proteolysis"/>
    <property type="evidence" value="ECO:0007669"/>
    <property type="project" value="UniProtKB-KW"/>
</dbReference>
<accession>A0A852V8R0</accession>
<evidence type="ECO:0000256" key="10">
    <source>
        <dbReference type="ARBA" id="ARBA00022989"/>
    </source>
</evidence>
<reference evidence="18 19" key="1">
    <citation type="submission" date="2020-07" db="EMBL/GenBank/DDBJ databases">
        <title>Sequencing the genomes of 1000 actinobacteria strains.</title>
        <authorList>
            <person name="Klenk H.-P."/>
        </authorList>
    </citation>
    <scope>NUCLEOTIDE SEQUENCE [LARGE SCALE GENOMIC DNA]</scope>
    <source>
        <strain evidence="18 19">DSM 45763</strain>
    </source>
</reference>
<comment type="caution">
    <text evidence="14">Lacks conserved residue(s) required for the propagation of feature annotation.</text>
</comment>
<dbReference type="PANTHER" id="PTHR39188:SF3">
    <property type="entry name" value="STAGE IV SPORULATION PROTEIN FB"/>
    <property type="match status" value="1"/>
</dbReference>
<feature type="domain" description="Peptidase M50" evidence="17">
    <location>
        <begin position="59"/>
        <end position="131"/>
    </location>
</feature>
<feature type="domain" description="Peptidase M50" evidence="17">
    <location>
        <begin position="137"/>
        <end position="196"/>
    </location>
</feature>
<comment type="subcellular location">
    <subcellularLocation>
        <location evidence="1">Cell membrane</location>
        <topology evidence="1">Multi-pass membrane protein</topology>
    </subcellularLocation>
</comment>
<protein>
    <recommendedName>
        <fullName evidence="14">Zinc metalloprotease</fullName>
    </recommendedName>
</protein>
<evidence type="ECO:0000313" key="19">
    <source>
        <dbReference type="Proteomes" id="UP000576393"/>
    </source>
</evidence>